<evidence type="ECO:0000256" key="3">
    <source>
        <dbReference type="SAM" id="MobiDB-lite"/>
    </source>
</evidence>
<evidence type="ECO:0000256" key="2">
    <source>
        <dbReference type="ARBA" id="ARBA00023054"/>
    </source>
</evidence>
<dbReference type="InterPro" id="IPR013256">
    <property type="entry name" value="Chromatin_SPT2"/>
</dbReference>
<evidence type="ECO:0000256" key="1">
    <source>
        <dbReference type="ARBA" id="ARBA00006461"/>
    </source>
</evidence>
<gene>
    <name evidence="4" type="ORF">B0H16DRAFT_1343395</name>
</gene>
<organism evidence="4 5">
    <name type="scientific">Mycena metata</name>
    <dbReference type="NCBI Taxonomy" id="1033252"/>
    <lineage>
        <taxon>Eukaryota</taxon>
        <taxon>Fungi</taxon>
        <taxon>Dikarya</taxon>
        <taxon>Basidiomycota</taxon>
        <taxon>Agaricomycotina</taxon>
        <taxon>Agaricomycetes</taxon>
        <taxon>Agaricomycetidae</taxon>
        <taxon>Agaricales</taxon>
        <taxon>Marasmiineae</taxon>
        <taxon>Mycenaceae</taxon>
        <taxon>Mycena</taxon>
    </lineage>
</organism>
<comment type="caution">
    <text evidence="4">The sequence shown here is derived from an EMBL/GenBank/DDBJ whole genome shotgun (WGS) entry which is preliminary data.</text>
</comment>
<dbReference type="SMART" id="SM00784">
    <property type="entry name" value="SPT2"/>
    <property type="match status" value="1"/>
</dbReference>
<protein>
    <submittedName>
        <fullName evidence="4">Uncharacterized protein</fullName>
    </submittedName>
</protein>
<evidence type="ECO:0000313" key="4">
    <source>
        <dbReference type="EMBL" id="KAJ7711814.1"/>
    </source>
</evidence>
<evidence type="ECO:0000313" key="5">
    <source>
        <dbReference type="Proteomes" id="UP001215598"/>
    </source>
</evidence>
<keyword evidence="2" id="KW-0175">Coiled coil</keyword>
<keyword evidence="5" id="KW-1185">Reference proteome</keyword>
<feature type="region of interest" description="Disordered" evidence="3">
    <location>
        <begin position="225"/>
        <end position="284"/>
    </location>
</feature>
<dbReference type="EMBL" id="JARKIB010000385">
    <property type="protein sequence ID" value="KAJ7711814.1"/>
    <property type="molecule type" value="Genomic_DNA"/>
</dbReference>
<accession>A0AAD7H4M1</accession>
<comment type="similarity">
    <text evidence="1">Belongs to the SPT2 family.</text>
</comment>
<dbReference type="Proteomes" id="UP001215598">
    <property type="component" value="Unassembled WGS sequence"/>
</dbReference>
<feature type="region of interest" description="Disordered" evidence="3">
    <location>
        <begin position="102"/>
        <end position="122"/>
    </location>
</feature>
<reference evidence="4" key="1">
    <citation type="submission" date="2023-03" db="EMBL/GenBank/DDBJ databases">
        <title>Massive genome expansion in bonnet fungi (Mycena s.s.) driven by repeated elements and novel gene families across ecological guilds.</title>
        <authorList>
            <consortium name="Lawrence Berkeley National Laboratory"/>
            <person name="Harder C.B."/>
            <person name="Miyauchi S."/>
            <person name="Viragh M."/>
            <person name="Kuo A."/>
            <person name="Thoen E."/>
            <person name="Andreopoulos B."/>
            <person name="Lu D."/>
            <person name="Skrede I."/>
            <person name="Drula E."/>
            <person name="Henrissat B."/>
            <person name="Morin E."/>
            <person name="Kohler A."/>
            <person name="Barry K."/>
            <person name="LaButti K."/>
            <person name="Morin E."/>
            <person name="Salamov A."/>
            <person name="Lipzen A."/>
            <person name="Mereny Z."/>
            <person name="Hegedus B."/>
            <person name="Baldrian P."/>
            <person name="Stursova M."/>
            <person name="Weitz H."/>
            <person name="Taylor A."/>
            <person name="Grigoriev I.V."/>
            <person name="Nagy L.G."/>
            <person name="Martin F."/>
            <person name="Kauserud H."/>
        </authorList>
    </citation>
    <scope>NUCLEOTIDE SEQUENCE</scope>
    <source>
        <strain evidence="4">CBHHK182m</strain>
    </source>
</reference>
<dbReference type="Pfam" id="PF08243">
    <property type="entry name" value="SPT2"/>
    <property type="match status" value="1"/>
</dbReference>
<name>A0AAD7H4M1_9AGAR</name>
<feature type="compositionally biased region" description="Low complexity" evidence="3">
    <location>
        <begin position="232"/>
        <end position="241"/>
    </location>
</feature>
<dbReference type="AlphaFoldDB" id="A0AAD7H4M1"/>
<sequence length="365" mass="41799">MVTGYKALLAIAETRTKSLEVTIQAMLANKKLKEQRQQKQQEEQAQKQREEETHLRLRYFEKQESGRLEMRRAENRNAQEAILLRREAARWNTLRYGRKSKWPPSLRKAAQRSRPLGNGDEKDVGVLTREEKRMHRAQAQMDQAFQRPRSFSRAAVTSNSTLAALPQTLTRLNTVKRDTRSIDDIVRDRRASKGILGGDLARNFEGWFHTPSRLRRKDVASIVEPPSFEAPTSTVSSTSSASKKRRRTLSVGDSVSPPPKRRRRPKNMTLEVETSLPHAEGSDDTSFGDEIWALFGKRKAIYVARDLVSDSDDDAAMEVGADTVEREELVSDYIANEEERKLQALERARENEKRRRKDAQGWGTV</sequence>
<proteinExistence type="inferred from homology"/>
<feature type="region of interest" description="Disordered" evidence="3">
    <location>
        <begin position="34"/>
        <end position="53"/>
    </location>
</feature>